<dbReference type="AlphaFoldDB" id="A0A438I1A3"/>
<reference evidence="2 3" key="1">
    <citation type="journal article" date="2018" name="PLoS Genet.">
        <title>Population sequencing reveals clonal diversity and ancestral inbreeding in the grapevine cultivar Chardonnay.</title>
        <authorList>
            <person name="Roach M.J."/>
            <person name="Johnson D.L."/>
            <person name="Bohlmann J."/>
            <person name="van Vuuren H.J."/>
            <person name="Jones S.J."/>
            <person name="Pretorius I.S."/>
            <person name="Schmidt S.A."/>
            <person name="Borneman A.R."/>
        </authorList>
    </citation>
    <scope>NUCLEOTIDE SEQUENCE [LARGE SCALE GENOMIC DNA]</scope>
    <source>
        <strain evidence="3">cv. Chardonnay</strain>
        <tissue evidence="2">Leaf</tissue>
    </source>
</reference>
<evidence type="ECO:0000256" key="1">
    <source>
        <dbReference type="SAM" id="MobiDB-lite"/>
    </source>
</evidence>
<accession>A0A438I1A3</accession>
<name>A0A438I1A3_VITVI</name>
<comment type="caution">
    <text evidence="2">The sequence shown here is derived from an EMBL/GenBank/DDBJ whole genome shotgun (WGS) entry which is preliminary data.</text>
</comment>
<evidence type="ECO:0000313" key="3">
    <source>
        <dbReference type="Proteomes" id="UP000288805"/>
    </source>
</evidence>
<gene>
    <name evidence="2" type="ORF">CK203_045782</name>
</gene>
<organism evidence="2 3">
    <name type="scientific">Vitis vinifera</name>
    <name type="common">Grape</name>
    <dbReference type="NCBI Taxonomy" id="29760"/>
    <lineage>
        <taxon>Eukaryota</taxon>
        <taxon>Viridiplantae</taxon>
        <taxon>Streptophyta</taxon>
        <taxon>Embryophyta</taxon>
        <taxon>Tracheophyta</taxon>
        <taxon>Spermatophyta</taxon>
        <taxon>Magnoliopsida</taxon>
        <taxon>eudicotyledons</taxon>
        <taxon>Gunneridae</taxon>
        <taxon>Pentapetalae</taxon>
        <taxon>rosids</taxon>
        <taxon>Vitales</taxon>
        <taxon>Vitaceae</taxon>
        <taxon>Viteae</taxon>
        <taxon>Vitis</taxon>
    </lineage>
</organism>
<feature type="region of interest" description="Disordered" evidence="1">
    <location>
        <begin position="1"/>
        <end position="32"/>
    </location>
</feature>
<dbReference type="EMBL" id="QGNW01000155">
    <property type="protein sequence ID" value="RVW90420.1"/>
    <property type="molecule type" value="Genomic_DNA"/>
</dbReference>
<protein>
    <submittedName>
        <fullName evidence="2">Uncharacterized protein</fullName>
    </submittedName>
</protein>
<dbReference type="Proteomes" id="UP000288805">
    <property type="component" value="Unassembled WGS sequence"/>
</dbReference>
<evidence type="ECO:0000313" key="2">
    <source>
        <dbReference type="EMBL" id="RVW90420.1"/>
    </source>
</evidence>
<sequence length="234" mass="27170">MLRRRGGKERGGNGRQKKRDSEKKEDYDSTMNAIPEKELLKEEMLKKSTSPLFLKHCMGKRGLEMHLKFLKGLTVNKKAFLTEQEVKNPTLQTVYDLELKRGRYGLRRQLLQMCEWCANGVRNSHTPLAVRMVCETRTPPQASSDLCMPYWIRDQEGRLVWIENPQDTELDICVNINGPSTRGSEFSTRSRGGRSFNRLDETQAIPFTLKDKAKIWLNSLRPRSIRNWVDLQAE</sequence>
<proteinExistence type="predicted"/>